<keyword evidence="7" id="KW-1185">Reference proteome</keyword>
<evidence type="ECO:0000259" key="5">
    <source>
        <dbReference type="Pfam" id="PF14392"/>
    </source>
</evidence>
<dbReference type="Pfam" id="PF00078">
    <property type="entry name" value="RVT_1"/>
    <property type="match status" value="1"/>
</dbReference>
<evidence type="ECO:0000259" key="4">
    <source>
        <dbReference type="Pfam" id="PF14111"/>
    </source>
</evidence>
<proteinExistence type="predicted"/>
<dbReference type="GO" id="GO:0003824">
    <property type="term" value="F:catalytic activity"/>
    <property type="evidence" value="ECO:0007669"/>
    <property type="project" value="InterPro"/>
</dbReference>
<feature type="domain" description="Zinc knuckle CX2CX4HX4C" evidence="5">
    <location>
        <begin position="178"/>
        <end position="225"/>
    </location>
</feature>
<dbReference type="SUPFAM" id="SSF56219">
    <property type="entry name" value="DNase I-like"/>
    <property type="match status" value="1"/>
</dbReference>
<protein>
    <recommendedName>
        <fullName evidence="8">Reverse transcriptase</fullName>
    </recommendedName>
</protein>
<dbReference type="Pfam" id="PF14392">
    <property type="entry name" value="zf-CCHC_4"/>
    <property type="match status" value="1"/>
</dbReference>
<evidence type="ECO:0000313" key="6">
    <source>
        <dbReference type="EnsemblPlants" id="cds.evm.model.05.198"/>
    </source>
</evidence>
<dbReference type="InterPro" id="IPR025558">
    <property type="entry name" value="DUF4283"/>
</dbReference>
<accession>A0A803PNQ8</accession>
<sequence>MASSSNEGRIMGDVVILEEEDDEVLRVPVGRAEEVAIDTRWCLVGKLLTGRVSDFNVFQNMMAFLWQPGMGMYVKELNPNLFLFQFYHEVDIQRVIDGSPWTYDRKPFIFTRLKEGENPRFVEINHVDMWIQLHNLKSGNMTLSVVTALGNFIGSFVESDPNNFVGVWRDYLRVRVRLDVRKPIKRRMKIINEDSSWYWVNFKYERLPTFCFICGIIGHSEKFCPRLFLKPLHLHEKPYSLELKATTQRRQSTFGAQWLRSEAAVRDEARREGQPSKVDPSTILIPRNPEVMGELVGKFQDSTITHNQPQNEGYGKIKENMEVNGEESNLNVSNRGNFFDSSITNVIDSKRRRPDNIMGHVGSLEKNNSPPRAMSCLSWNCRGLGNPRAKQFLADLVFQKKPDLLFLCETLCNKTSMEFIRVRLGFDSCFVVEARGHSGGLALLWKESSDVAIQGFSFNHIDAIVQLQHCVQWRLTGVYGEPRRELRFNTWNLFRSIKNASTLPWCLMGDMNNLSSNDEKRGGRPYPDRLIDGFVEACDDCNLTELPLVGYPFTWEKGRNGDNWVEERLDKALVTYTWLSLFPQSTLYNLEVSTSDHCPIFLVFKGVSPSVSFNVFRFENAWIREPLCKQLVQGCWEGSVSSNIQEKLLRCGEVLGRWGRDITRDFRKRIDKCKKQIRNTKWGRDQSSIHQHNEVKVNLSEVLAQREVFWKQRSKQFWLNSGDRNTKYFHSVASARKRNNGIGQLKDESGTWVTWGSGLEAVITRYFSDLFRSTNIDLGNILNGVRPTVSSEQNAQLLLPITEDEVRNALFQMHPDKSLGPDGMTPAFFQKHWSIVGSDVVNFVRDFFNEGNFPSGINDTHIVLIPKKKNPSQVGDMRPISLCNVLYKIASKVVANRMKGILDYAISDTQSAFVSGRLISDNVMVAFEVMHYLKRKTNGRKGYMALKLDMSKAYDRVEWGFLEAILRVMGFCERWIGLILRRNKNAVLGFLKEKMKKRISSWEGKFLSRAGKEVLIKSVVQSLPSYAMNVFLFPIGTCNELEKMMASFWWKSKRANNNGSGIVWMNWDKMTRSKTAGGMGFRNLRDFNLAMLGKQGWRLLFRHDSLVSKVFKARYYPQGDYLSAELGSNPSFIWSSIFAAKDTVKLGLRKGIGSGLTVQITTDPWLPSLDRTTPIPNVPGLENFTVNSLFQTHSRSWDADVVNDLFTSDDAALILGIQIKQAVEDDFWYWFAERNGLYSVRSAYQLIQDHKQPPIPTEDHRFWNKLWSLKVPPKTKDLVWRAASNCLATKVNLCIKKVLTDNKCPLCGVFAETELHLLVSCQFAWACWEFSGFNAADRNLVSLLSWLSFNAARMDDEKLS</sequence>
<feature type="domain" description="DUF4283" evidence="4">
    <location>
        <begin position="40"/>
        <end position="119"/>
    </location>
</feature>
<evidence type="ECO:0000259" key="2">
    <source>
        <dbReference type="Pfam" id="PF03372"/>
    </source>
</evidence>
<dbReference type="CDD" id="cd01650">
    <property type="entry name" value="RT_nLTR_like"/>
    <property type="match status" value="1"/>
</dbReference>
<dbReference type="EnsemblPlants" id="evm.model.05.198">
    <property type="protein sequence ID" value="cds.evm.model.05.198"/>
    <property type="gene ID" value="evm.TU.05.198"/>
</dbReference>
<dbReference type="PANTHER" id="PTHR33116:SF86">
    <property type="entry name" value="REVERSE TRANSCRIPTASE DOMAIN-CONTAINING PROTEIN"/>
    <property type="match status" value="1"/>
</dbReference>
<dbReference type="Gene3D" id="3.60.10.10">
    <property type="entry name" value="Endonuclease/exonuclease/phosphatase"/>
    <property type="match status" value="1"/>
</dbReference>
<dbReference type="SUPFAM" id="SSF56672">
    <property type="entry name" value="DNA/RNA polymerases"/>
    <property type="match status" value="1"/>
</dbReference>
<dbReference type="InterPro" id="IPR000477">
    <property type="entry name" value="RT_dom"/>
</dbReference>
<dbReference type="InterPro" id="IPR026960">
    <property type="entry name" value="RVT-Znf"/>
</dbReference>
<reference evidence="6" key="2">
    <citation type="submission" date="2021-03" db="UniProtKB">
        <authorList>
            <consortium name="EnsemblPlants"/>
        </authorList>
    </citation>
    <scope>IDENTIFICATION</scope>
</reference>
<feature type="domain" description="Reverse transcriptase" evidence="1">
    <location>
        <begin position="865"/>
        <end position="985"/>
    </location>
</feature>
<feature type="domain" description="Endonuclease/exonuclease/phosphatase" evidence="2">
    <location>
        <begin position="377"/>
        <end position="597"/>
    </location>
</feature>
<evidence type="ECO:0000259" key="1">
    <source>
        <dbReference type="Pfam" id="PF00078"/>
    </source>
</evidence>
<dbReference type="Proteomes" id="UP000596661">
    <property type="component" value="Chromosome 5"/>
</dbReference>
<feature type="domain" description="Reverse transcriptase zinc-binding" evidence="3">
    <location>
        <begin position="1238"/>
        <end position="1328"/>
    </location>
</feature>
<dbReference type="Pfam" id="PF14111">
    <property type="entry name" value="DUF4283"/>
    <property type="match status" value="1"/>
</dbReference>
<dbReference type="InterPro" id="IPR025836">
    <property type="entry name" value="Zn_knuckle_CX2CX4HX4C"/>
</dbReference>
<dbReference type="Pfam" id="PF03372">
    <property type="entry name" value="Exo_endo_phos"/>
    <property type="match status" value="1"/>
</dbReference>
<dbReference type="InterPro" id="IPR036691">
    <property type="entry name" value="Endo/exonu/phosph_ase_sf"/>
</dbReference>
<dbReference type="EMBL" id="UZAU01000409">
    <property type="status" value="NOT_ANNOTATED_CDS"/>
    <property type="molecule type" value="Genomic_DNA"/>
</dbReference>
<evidence type="ECO:0000259" key="3">
    <source>
        <dbReference type="Pfam" id="PF13966"/>
    </source>
</evidence>
<dbReference type="Pfam" id="PF13966">
    <property type="entry name" value="zf-RVT"/>
    <property type="match status" value="1"/>
</dbReference>
<reference evidence="6" key="1">
    <citation type="submission" date="2018-11" db="EMBL/GenBank/DDBJ databases">
        <authorList>
            <person name="Grassa J C."/>
        </authorList>
    </citation>
    <scope>NUCLEOTIDE SEQUENCE [LARGE SCALE GENOMIC DNA]</scope>
</reference>
<dbReference type="PANTHER" id="PTHR33116">
    <property type="entry name" value="REVERSE TRANSCRIPTASE ZINC-BINDING DOMAIN-CONTAINING PROTEIN-RELATED-RELATED"/>
    <property type="match status" value="1"/>
</dbReference>
<dbReference type="Gramene" id="evm.model.05.198">
    <property type="protein sequence ID" value="cds.evm.model.05.198"/>
    <property type="gene ID" value="evm.TU.05.198"/>
</dbReference>
<dbReference type="InterPro" id="IPR043502">
    <property type="entry name" value="DNA/RNA_pol_sf"/>
</dbReference>
<name>A0A803PNQ8_CANSA</name>
<organism evidence="6 7">
    <name type="scientific">Cannabis sativa</name>
    <name type="common">Hemp</name>
    <name type="synonym">Marijuana</name>
    <dbReference type="NCBI Taxonomy" id="3483"/>
    <lineage>
        <taxon>Eukaryota</taxon>
        <taxon>Viridiplantae</taxon>
        <taxon>Streptophyta</taxon>
        <taxon>Embryophyta</taxon>
        <taxon>Tracheophyta</taxon>
        <taxon>Spermatophyta</taxon>
        <taxon>Magnoliopsida</taxon>
        <taxon>eudicotyledons</taxon>
        <taxon>Gunneridae</taxon>
        <taxon>Pentapetalae</taxon>
        <taxon>rosids</taxon>
        <taxon>fabids</taxon>
        <taxon>Rosales</taxon>
        <taxon>Cannabaceae</taxon>
        <taxon>Cannabis</taxon>
    </lineage>
</organism>
<dbReference type="InterPro" id="IPR005135">
    <property type="entry name" value="Endo/exonuclease/phosphatase"/>
</dbReference>
<evidence type="ECO:0000313" key="7">
    <source>
        <dbReference type="Proteomes" id="UP000596661"/>
    </source>
</evidence>
<evidence type="ECO:0008006" key="8">
    <source>
        <dbReference type="Google" id="ProtNLM"/>
    </source>
</evidence>